<name>A0A6N3EXV4_9BACT</name>
<accession>A0A6N3EXV4</accession>
<reference evidence="1" key="1">
    <citation type="submission" date="2019-11" db="EMBL/GenBank/DDBJ databases">
        <authorList>
            <person name="Feng L."/>
        </authorList>
    </citation>
    <scope>NUCLEOTIDE SEQUENCE</scope>
    <source>
        <strain evidence="1">PclaraLFYP37</strain>
    </source>
</reference>
<dbReference type="AlphaFoldDB" id="A0A6N3EXV4"/>
<proteinExistence type="predicted"/>
<dbReference type="RefSeq" id="WP_412443282.1">
    <property type="nucleotide sequence ID" value="NZ_CACRUT010000016.1"/>
</dbReference>
<organism evidence="1">
    <name type="scientific">Paraprevotella clara</name>
    <dbReference type="NCBI Taxonomy" id="454154"/>
    <lineage>
        <taxon>Bacteria</taxon>
        <taxon>Pseudomonadati</taxon>
        <taxon>Bacteroidota</taxon>
        <taxon>Bacteroidia</taxon>
        <taxon>Bacteroidales</taxon>
        <taxon>Prevotellaceae</taxon>
        <taxon>Paraprevotella</taxon>
    </lineage>
</organism>
<sequence length="65" mass="7320">MRTKKKPVIIIPYGSKKKICKACGVSPETVRKALKFITESDEADKIRREALNNYGGTLIEVNVRI</sequence>
<evidence type="ECO:0000313" key="1">
    <source>
        <dbReference type="EMBL" id="VYU44471.1"/>
    </source>
</evidence>
<dbReference type="EMBL" id="CACRUT010000016">
    <property type="protein sequence ID" value="VYU44471.1"/>
    <property type="molecule type" value="Genomic_DNA"/>
</dbReference>
<gene>
    <name evidence="1" type="ORF">PCLFYP37_02922</name>
</gene>
<protein>
    <submittedName>
        <fullName evidence="1">Uncharacterized protein</fullName>
    </submittedName>
</protein>